<organism evidence="1 2">
    <name type="scientific">Piloderma croceum (strain F 1598)</name>
    <dbReference type="NCBI Taxonomy" id="765440"/>
    <lineage>
        <taxon>Eukaryota</taxon>
        <taxon>Fungi</taxon>
        <taxon>Dikarya</taxon>
        <taxon>Basidiomycota</taxon>
        <taxon>Agaricomycotina</taxon>
        <taxon>Agaricomycetes</taxon>
        <taxon>Agaricomycetidae</taxon>
        <taxon>Atheliales</taxon>
        <taxon>Atheliaceae</taxon>
        <taxon>Piloderma</taxon>
    </lineage>
</organism>
<sequence>MRSQYSKTIADIETDILKLDDEMSRLQMVMGQLAAERQSLERSLEEHRSIVAPIRRIPPDVLSEIFTFCADNSGSNYNSKCFDVTQAPMQLSFVCNKWRRLAISMSQLWSSISLKGGREFVSSSGASFTYISKRSIRTDMLSTWLLRSGSLPLTLGI</sequence>
<reference evidence="1 2" key="1">
    <citation type="submission" date="2014-04" db="EMBL/GenBank/DDBJ databases">
        <authorList>
            <consortium name="DOE Joint Genome Institute"/>
            <person name="Kuo A."/>
            <person name="Tarkka M."/>
            <person name="Buscot F."/>
            <person name="Kohler A."/>
            <person name="Nagy L.G."/>
            <person name="Floudas D."/>
            <person name="Copeland A."/>
            <person name="Barry K.W."/>
            <person name="Cichocki N."/>
            <person name="Veneault-Fourrey C."/>
            <person name="LaButti K."/>
            <person name="Lindquist E.A."/>
            <person name="Lipzen A."/>
            <person name="Lundell T."/>
            <person name="Morin E."/>
            <person name="Murat C."/>
            <person name="Sun H."/>
            <person name="Tunlid A."/>
            <person name="Henrissat B."/>
            <person name="Grigoriev I.V."/>
            <person name="Hibbett D.S."/>
            <person name="Martin F."/>
            <person name="Nordberg H.P."/>
            <person name="Cantor M.N."/>
            <person name="Hua S.X."/>
        </authorList>
    </citation>
    <scope>NUCLEOTIDE SEQUENCE [LARGE SCALE GENOMIC DNA]</scope>
    <source>
        <strain evidence="1 2">F 1598</strain>
    </source>
</reference>
<dbReference type="OrthoDB" id="3266451at2759"/>
<proteinExistence type="predicted"/>
<dbReference type="Proteomes" id="UP000054166">
    <property type="component" value="Unassembled WGS sequence"/>
</dbReference>
<gene>
    <name evidence="1" type="ORF">PILCRDRAFT_77007</name>
</gene>
<name>A0A0C3FBE9_PILCF</name>
<dbReference type="EMBL" id="KN833027">
    <property type="protein sequence ID" value="KIM77164.1"/>
    <property type="molecule type" value="Genomic_DNA"/>
</dbReference>
<dbReference type="AlphaFoldDB" id="A0A0C3FBE9"/>
<evidence type="ECO:0000313" key="2">
    <source>
        <dbReference type="Proteomes" id="UP000054166"/>
    </source>
</evidence>
<keyword evidence="2" id="KW-1185">Reference proteome</keyword>
<accession>A0A0C3FBE9</accession>
<evidence type="ECO:0000313" key="1">
    <source>
        <dbReference type="EMBL" id="KIM77164.1"/>
    </source>
</evidence>
<dbReference type="HOGENOM" id="CLU_018544_3_0_1"/>
<reference evidence="2" key="2">
    <citation type="submission" date="2015-01" db="EMBL/GenBank/DDBJ databases">
        <title>Evolutionary Origins and Diversification of the Mycorrhizal Mutualists.</title>
        <authorList>
            <consortium name="DOE Joint Genome Institute"/>
            <consortium name="Mycorrhizal Genomics Consortium"/>
            <person name="Kohler A."/>
            <person name="Kuo A."/>
            <person name="Nagy L.G."/>
            <person name="Floudas D."/>
            <person name="Copeland A."/>
            <person name="Barry K.W."/>
            <person name="Cichocki N."/>
            <person name="Veneault-Fourrey C."/>
            <person name="LaButti K."/>
            <person name="Lindquist E.A."/>
            <person name="Lipzen A."/>
            <person name="Lundell T."/>
            <person name="Morin E."/>
            <person name="Murat C."/>
            <person name="Riley R."/>
            <person name="Ohm R."/>
            <person name="Sun H."/>
            <person name="Tunlid A."/>
            <person name="Henrissat B."/>
            <person name="Grigoriev I.V."/>
            <person name="Hibbett D.S."/>
            <person name="Martin F."/>
        </authorList>
    </citation>
    <scope>NUCLEOTIDE SEQUENCE [LARGE SCALE GENOMIC DNA]</scope>
    <source>
        <strain evidence="2">F 1598</strain>
    </source>
</reference>
<protein>
    <submittedName>
        <fullName evidence="1">Uncharacterized protein</fullName>
    </submittedName>
</protein>
<feature type="non-terminal residue" evidence="1">
    <location>
        <position position="157"/>
    </location>
</feature>
<dbReference type="STRING" id="765440.A0A0C3FBE9"/>
<dbReference type="InParanoid" id="A0A0C3FBE9"/>
<dbReference type="Gene3D" id="1.20.1280.50">
    <property type="match status" value="1"/>
</dbReference>